<reference evidence="7" key="1">
    <citation type="submission" date="2017-01" db="EMBL/GenBank/DDBJ databases">
        <title>Comparative genomics of anhydrobiosis in the tardigrade Hypsibius dujardini.</title>
        <authorList>
            <person name="Yoshida Y."/>
            <person name="Koutsovoulos G."/>
            <person name="Laetsch D."/>
            <person name="Stevens L."/>
            <person name="Kumar S."/>
            <person name="Horikawa D."/>
            <person name="Ishino K."/>
            <person name="Komine S."/>
            <person name="Tomita M."/>
            <person name="Blaxter M."/>
            <person name="Arakawa K."/>
        </authorList>
    </citation>
    <scope>NUCLEOTIDE SEQUENCE [LARGE SCALE GENOMIC DNA]</scope>
    <source>
        <strain evidence="7">Z151</strain>
    </source>
</reference>
<dbReference type="AlphaFoldDB" id="A0A1W0WVA0"/>
<dbReference type="OrthoDB" id="6022609at2759"/>
<dbReference type="CDD" id="cd00063">
    <property type="entry name" value="FN3"/>
    <property type="match status" value="1"/>
</dbReference>
<gene>
    <name evidence="6" type="ORF">BV898_06765</name>
</gene>
<dbReference type="PANTHER" id="PTHR11348">
    <property type="entry name" value="CONNECTIVE TISSUE GROWTH FACTOR-RELATED"/>
    <property type="match status" value="1"/>
</dbReference>
<feature type="chain" id="PRO_5012686909" description="Epidermal cell surface receptor" evidence="3">
    <location>
        <begin position="31"/>
        <end position="1077"/>
    </location>
</feature>
<evidence type="ECO:0000256" key="1">
    <source>
        <dbReference type="ARBA" id="ARBA00022729"/>
    </source>
</evidence>
<dbReference type="GO" id="GO:0007155">
    <property type="term" value="P:cell adhesion"/>
    <property type="evidence" value="ECO:0007669"/>
    <property type="project" value="TreeGrafter"/>
</dbReference>
<dbReference type="InterPro" id="IPR025615">
    <property type="entry name" value="TILa_dom"/>
</dbReference>
<dbReference type="Pfam" id="PF00041">
    <property type="entry name" value="fn3"/>
    <property type="match status" value="1"/>
</dbReference>
<keyword evidence="7" id="KW-1185">Reference proteome</keyword>
<dbReference type="SMART" id="SM00214">
    <property type="entry name" value="VWC"/>
    <property type="match status" value="4"/>
</dbReference>
<feature type="domain" description="Fibronectin type-III" evidence="5">
    <location>
        <begin position="811"/>
        <end position="905"/>
    </location>
</feature>
<proteinExistence type="predicted"/>
<dbReference type="PROSITE" id="PS50184">
    <property type="entry name" value="VWFC_2"/>
    <property type="match status" value="3"/>
</dbReference>
<evidence type="ECO:0000259" key="5">
    <source>
        <dbReference type="PROSITE" id="PS50853"/>
    </source>
</evidence>
<dbReference type="Pfam" id="PF12714">
    <property type="entry name" value="TILa"/>
    <property type="match status" value="1"/>
</dbReference>
<dbReference type="GO" id="GO:0007165">
    <property type="term" value="P:signal transduction"/>
    <property type="evidence" value="ECO:0007669"/>
    <property type="project" value="TreeGrafter"/>
</dbReference>
<accession>A0A1W0WVA0</accession>
<dbReference type="PANTHER" id="PTHR11348:SF17">
    <property type="entry name" value="CCN"/>
    <property type="match status" value="1"/>
</dbReference>
<dbReference type="InterPro" id="IPR003961">
    <property type="entry name" value="FN3_dom"/>
</dbReference>
<sequence length="1077" mass="118013">MATKSFMTTMLTRLTAATAILLVFPRLSLAVDGQRSNISSLNVAVTPASTACNCDCSVFPPVEKCRTQRLAPRSDCPCCQTCLRQAGELCDPVAFPCDEEFGLSCSGERNMCEGSYGLRTASASHNSLRMTWHRPVDHRGEMYIFYTQNYTTDLRQWSMQETTADSGDFIHGLQAATSYYVSLVPEWQGLFRFENRSEVLVARTEGCLNKNRSFAVGELFSDGCAYNCTCTKEGLLACVERKCPLVYKRGDIQDPLCKESPDPTSSDPCCVVYTCQHGHTPSALAIDSCVYKGRRHSLATEFYEDDCSASCYCDEIGVVECRPVKCPTANVAEADSALRLTSSSTSDSSNGSACLEWSVKQPSQGLVAPNCCPNITCINDGTCLSNGTRYPNGAAVPSGCDQHCLCTAGKVVCEPTCREPPVAPPLDPTCSAYILKRDGDNCCLEWKCDVRAARGGCFHSGIQFHIGDKWSDTERCRQRNCTCRQSATTGFPEEVCVGGCPGIRPEELVARAGCPKPFLYVPEDSCACPVVKCLSERADDSPLTEETIFGIRARALNSTSAEITLNISSSLPRTLNAVLETHITHVDTNPNASEHWQVSATKLLRIEPTITEFISGFEGNTTYRLRTRLILTDPTTGEDVFLPFSQSVMFTVPPKGPVCAVNETLFAEGAIVPQGCGQECVCRNGAVLCRPVLCEVQELVLLPSEFCPIPVLVKSPTDCCPRWECHPSSTGCRLGNAIYSHGDQWRNGCAEECNCRHGRIACRNLCEDLQRTVPHPTCRAVNVTGSCCPVWRCHEGAAVPIIDFNHETENAGMNLTVDSVTSTKALLTWVKPTDLKGVFGFNLVVEEAVSDRESFRAANLIHPDVQQFTLRDLSPGVRYKATLKAVEDGDRVVTSQSVHFQTLELSDLKITIWLGYIGNDNAEAVWDCIHCEDLKNLTLNLISSQNPGRGVGAVTPGLPKITLTELNPKENYQLWLQGTTSGGAVVKSNVLAFTTRATADFNEISRDFQNQTANHRPLAASTKEDQHLATALIIVATLAACFLFAFFIAVCYCLQYRRRATVQKTNPYQTYTDNMYK</sequence>
<evidence type="ECO:0000259" key="4">
    <source>
        <dbReference type="PROSITE" id="PS50184"/>
    </source>
</evidence>
<name>A0A1W0WVA0_HYPEX</name>
<evidence type="ECO:0000313" key="7">
    <source>
        <dbReference type="Proteomes" id="UP000192578"/>
    </source>
</evidence>
<dbReference type="Proteomes" id="UP000192578">
    <property type="component" value="Unassembled WGS sequence"/>
</dbReference>
<dbReference type="InterPro" id="IPR050941">
    <property type="entry name" value="CCN"/>
</dbReference>
<comment type="caution">
    <text evidence="6">The sequence shown here is derived from an EMBL/GenBank/DDBJ whole genome shotgun (WGS) entry which is preliminary data.</text>
</comment>
<dbReference type="SUPFAM" id="SSF57603">
    <property type="entry name" value="FnI-like domain"/>
    <property type="match status" value="2"/>
</dbReference>
<dbReference type="GO" id="GO:0005615">
    <property type="term" value="C:extracellular space"/>
    <property type="evidence" value="ECO:0007669"/>
    <property type="project" value="TreeGrafter"/>
</dbReference>
<dbReference type="GO" id="GO:0008201">
    <property type="term" value="F:heparin binding"/>
    <property type="evidence" value="ECO:0007669"/>
    <property type="project" value="TreeGrafter"/>
</dbReference>
<feature type="domain" description="VWFC" evidence="4">
    <location>
        <begin position="730"/>
        <end position="794"/>
    </location>
</feature>
<keyword evidence="2" id="KW-1133">Transmembrane helix</keyword>
<evidence type="ECO:0000256" key="3">
    <source>
        <dbReference type="SAM" id="SignalP"/>
    </source>
</evidence>
<dbReference type="Gene3D" id="2.60.40.10">
    <property type="entry name" value="Immunoglobulins"/>
    <property type="match status" value="1"/>
</dbReference>
<dbReference type="GO" id="GO:0031012">
    <property type="term" value="C:extracellular matrix"/>
    <property type="evidence" value="ECO:0007669"/>
    <property type="project" value="TreeGrafter"/>
</dbReference>
<protein>
    <recommendedName>
        <fullName evidence="8">Epidermal cell surface receptor</fullName>
    </recommendedName>
</protein>
<feature type="signal peptide" evidence="3">
    <location>
        <begin position="1"/>
        <end position="30"/>
    </location>
</feature>
<feature type="transmembrane region" description="Helical" evidence="2">
    <location>
        <begin position="1028"/>
        <end position="1054"/>
    </location>
</feature>
<feature type="domain" description="VWFC" evidence="4">
    <location>
        <begin position="657"/>
        <end position="726"/>
    </location>
</feature>
<keyword evidence="1 3" id="KW-0732">Signal</keyword>
<keyword evidence="2" id="KW-0472">Membrane</keyword>
<dbReference type="InterPro" id="IPR036116">
    <property type="entry name" value="FN3_sf"/>
</dbReference>
<dbReference type="GO" id="GO:0005178">
    <property type="term" value="F:integrin binding"/>
    <property type="evidence" value="ECO:0007669"/>
    <property type="project" value="TreeGrafter"/>
</dbReference>
<organism evidence="6 7">
    <name type="scientific">Hypsibius exemplaris</name>
    <name type="common">Freshwater tardigrade</name>
    <dbReference type="NCBI Taxonomy" id="2072580"/>
    <lineage>
        <taxon>Eukaryota</taxon>
        <taxon>Metazoa</taxon>
        <taxon>Ecdysozoa</taxon>
        <taxon>Tardigrada</taxon>
        <taxon>Eutardigrada</taxon>
        <taxon>Parachela</taxon>
        <taxon>Hypsibioidea</taxon>
        <taxon>Hypsibiidae</taxon>
        <taxon>Hypsibius</taxon>
    </lineage>
</organism>
<keyword evidence="2" id="KW-0812">Transmembrane</keyword>
<dbReference type="GO" id="GO:0045597">
    <property type="term" value="P:positive regulation of cell differentiation"/>
    <property type="evidence" value="ECO:0007669"/>
    <property type="project" value="TreeGrafter"/>
</dbReference>
<dbReference type="PROSITE" id="PS50853">
    <property type="entry name" value="FN3"/>
    <property type="match status" value="1"/>
</dbReference>
<dbReference type="SMART" id="SM00060">
    <property type="entry name" value="FN3"/>
    <property type="match status" value="2"/>
</dbReference>
<dbReference type="InterPro" id="IPR013783">
    <property type="entry name" value="Ig-like_fold"/>
</dbReference>
<feature type="domain" description="VWFC" evidence="4">
    <location>
        <begin position="381"/>
        <end position="449"/>
    </location>
</feature>
<dbReference type="EMBL" id="MTYJ01000042">
    <property type="protein sequence ID" value="OQV19126.1"/>
    <property type="molecule type" value="Genomic_DNA"/>
</dbReference>
<evidence type="ECO:0000256" key="2">
    <source>
        <dbReference type="SAM" id="Phobius"/>
    </source>
</evidence>
<evidence type="ECO:0000313" key="6">
    <source>
        <dbReference type="EMBL" id="OQV19126.1"/>
    </source>
</evidence>
<dbReference type="InterPro" id="IPR001007">
    <property type="entry name" value="VWF_dom"/>
</dbReference>
<evidence type="ECO:0008006" key="8">
    <source>
        <dbReference type="Google" id="ProtNLM"/>
    </source>
</evidence>
<dbReference type="SUPFAM" id="SSF49265">
    <property type="entry name" value="Fibronectin type III"/>
    <property type="match status" value="1"/>
</dbReference>